<dbReference type="RefSeq" id="WP_046574523.1">
    <property type="nucleotide sequence ID" value="NZ_CP010429.1"/>
</dbReference>
<protein>
    <recommendedName>
        <fullName evidence="1">NAD(P)-binding domain-containing protein</fullName>
    </recommendedName>
</protein>
<dbReference type="PANTHER" id="PTHR15020:SF50">
    <property type="entry name" value="UPF0659 PROTEIN YMR090W"/>
    <property type="match status" value="1"/>
</dbReference>
<reference evidence="2 3" key="1">
    <citation type="journal article" date="2014" name="Curr. Microbiol.">
        <title>Spirosoma radiotolerans sp. nov., a gamma-radiation-resistant bacterium isolated from gamma ray-irradiated soil.</title>
        <authorList>
            <person name="Lee J.J."/>
            <person name="Srinivasan S."/>
            <person name="Lim S."/>
            <person name="Joe M."/>
            <person name="Im S."/>
            <person name="Bae S.I."/>
            <person name="Park K.R."/>
            <person name="Han J.H."/>
            <person name="Park S.H."/>
            <person name="Joo B.M."/>
            <person name="Park S.J."/>
            <person name="Kim M.K."/>
        </authorList>
    </citation>
    <scope>NUCLEOTIDE SEQUENCE [LARGE SCALE GENOMIC DNA]</scope>
    <source>
        <strain evidence="2 3">DG5A</strain>
    </source>
</reference>
<dbReference type="Gene3D" id="3.40.50.720">
    <property type="entry name" value="NAD(P)-binding Rossmann-like Domain"/>
    <property type="match status" value="1"/>
</dbReference>
<dbReference type="OrthoDB" id="9790734at2"/>
<keyword evidence="3" id="KW-1185">Reference proteome</keyword>
<feature type="domain" description="NAD(P)-binding" evidence="1">
    <location>
        <begin position="7"/>
        <end position="197"/>
    </location>
</feature>
<name>A0A0E3V7I0_9BACT</name>
<dbReference type="InterPro" id="IPR036291">
    <property type="entry name" value="NAD(P)-bd_dom_sf"/>
</dbReference>
<dbReference type="KEGG" id="srd:SD10_14335"/>
<dbReference type="PANTHER" id="PTHR15020">
    <property type="entry name" value="FLAVIN REDUCTASE-RELATED"/>
    <property type="match status" value="1"/>
</dbReference>
<sequence>MQVLVVGATGGTGRQAVEQALQAGHFVTAFVRDPARLSIQHPHLTVITGDVLKPETLLPAVRRQDAVICSLGSRPGQQDQAVADGTSNLITAMYQAGVKTLFVVSSLGVGTSYEEASLPSKLIIKTLLSGVIAEKEKQEQAVRESALDWTIVRPTSLTNGPITGHYRVGEHLPFSRFDFPRISRADVAAFLLNQLDKNTYRRKAITLTGA</sequence>
<proteinExistence type="predicted"/>
<dbReference type="EMBL" id="CP010429">
    <property type="protein sequence ID" value="AKD55902.1"/>
    <property type="molecule type" value="Genomic_DNA"/>
</dbReference>
<dbReference type="Pfam" id="PF13460">
    <property type="entry name" value="NAD_binding_10"/>
    <property type="match status" value="1"/>
</dbReference>
<dbReference type="Proteomes" id="UP000033054">
    <property type="component" value="Chromosome"/>
</dbReference>
<organism evidence="2 3">
    <name type="scientific">Spirosoma radiotolerans</name>
    <dbReference type="NCBI Taxonomy" id="1379870"/>
    <lineage>
        <taxon>Bacteria</taxon>
        <taxon>Pseudomonadati</taxon>
        <taxon>Bacteroidota</taxon>
        <taxon>Cytophagia</taxon>
        <taxon>Cytophagales</taxon>
        <taxon>Cytophagaceae</taxon>
        <taxon>Spirosoma</taxon>
    </lineage>
</organism>
<accession>A0A0E3V7I0</accession>
<evidence type="ECO:0000259" key="1">
    <source>
        <dbReference type="Pfam" id="PF13460"/>
    </source>
</evidence>
<dbReference type="InterPro" id="IPR016040">
    <property type="entry name" value="NAD(P)-bd_dom"/>
</dbReference>
<dbReference type="STRING" id="1379870.SD10_14335"/>
<dbReference type="PATRIC" id="fig|1379870.5.peg.3117"/>
<evidence type="ECO:0000313" key="2">
    <source>
        <dbReference type="EMBL" id="AKD55902.1"/>
    </source>
</evidence>
<dbReference type="SUPFAM" id="SSF51735">
    <property type="entry name" value="NAD(P)-binding Rossmann-fold domains"/>
    <property type="match status" value="1"/>
</dbReference>
<gene>
    <name evidence="2" type="ORF">SD10_14335</name>
</gene>
<evidence type="ECO:0000313" key="3">
    <source>
        <dbReference type="Proteomes" id="UP000033054"/>
    </source>
</evidence>
<dbReference type="CDD" id="cd05244">
    <property type="entry name" value="BVR-B_like_SDR_a"/>
    <property type="match status" value="1"/>
</dbReference>
<dbReference type="HOGENOM" id="CLU_025711_4_5_10"/>
<dbReference type="AlphaFoldDB" id="A0A0E3V7I0"/>